<dbReference type="Gene3D" id="3.30.1560.10">
    <property type="entry name" value="Mago nashi"/>
    <property type="match status" value="1"/>
</dbReference>
<dbReference type="AlphaFoldDB" id="A0A9W5TB09"/>
<evidence type="ECO:0000313" key="5">
    <source>
        <dbReference type="Proteomes" id="UP001057455"/>
    </source>
</evidence>
<accession>A0A9W5TB09</accession>
<dbReference type="GO" id="GO:0008380">
    <property type="term" value="P:RNA splicing"/>
    <property type="evidence" value="ECO:0007669"/>
    <property type="project" value="InterPro"/>
</dbReference>
<dbReference type="InterPro" id="IPR016024">
    <property type="entry name" value="ARM-type_fold"/>
</dbReference>
<dbReference type="GO" id="GO:0035145">
    <property type="term" value="C:exon-exon junction complex"/>
    <property type="evidence" value="ECO:0007669"/>
    <property type="project" value="InterPro"/>
</dbReference>
<dbReference type="FunFam" id="3.30.1560.10:FF:000001">
    <property type="entry name" value="Protein mago nashi homolog"/>
    <property type="match status" value="1"/>
</dbReference>
<keyword evidence="5" id="KW-1185">Reference proteome</keyword>
<dbReference type="Pfam" id="PF02792">
    <property type="entry name" value="Mago_nashi"/>
    <property type="match status" value="1"/>
</dbReference>
<dbReference type="InterPro" id="IPR004023">
    <property type="entry name" value="Mago_nashi"/>
</dbReference>
<sequence>MKSKKQQRDFTTKKVRVGKEQYRKHASSDAKILADISKLKRTVKLGTQSIAVNKDRLNVTSRRLTLAELIGKSRHTSSAVQIRALLGITEFARRFEDDIRLNLFSIVQVAGAGLIASTQGVRQHAKALLMAILEHLKTINGNISGSNKCIECLGSYLMRGVVVSDISVRTDVYRVITAIADQLPQILKEYAAALLDKLVRHKPETPLAAHMDCLLALFNLSGPNCCLVDYLCETLDYALVAKGDVNSELACLTIASITVKSLKLLASNIDAIITPDLRLLRALVSPGLHDYDGLTERGRHVFQALSADYLLYRAEIGLKCVNIYSQHQAALMAPLSQVYALRDLLSATHAHRIAYIVLVAISLDLGRFQCQDIAELKPQWCQTMLGIYTADEPLFGEIRRGLQTNLPNTGQHRQFEDVDNIYTTKNLPLVSIRETFDAICRGLAASIYDKAEILPIIAICSGVSPCVIADTFGSLQDTSRIIEIVSRLDTDTVVHLPLDSVAFLEQLITSVTKGPMRLQLLYTILQVSRFGKNIPEDIFVKHYLGLPQVASLDDEEIRVVCRICLNFVVSPPIVDAVRELLIKRLCGSIQFSQDATMALVDVMLHHVYANVGSSDTVMGIDDYLEPLKNLVALYGDLGTIVEQRLDNNVLDIVETSLARSLSKTMGLLLKSDSNNICVLDQCHALVFSRCIVPACERLLAADLYNVAICLLHSSIQIMASVTPKDPDNLGPVVLKGVTGYTDTTWPAWLQKLERFNAFELCPESLHNRLPTGTGSQTPVGKLCATAAAILIVGHEGKFGHEFLEFELTDSGRLRYANNSNYRKDSKIKKEAYVTRAVVDELRRIIRDSEITSEDHSEWPIPDRVGRQELELKLDGKHYTFSTSKIGSLSEVLNSKDPNGLRVFYYLVQDLKCFVFSLINLCFRVGHSLAASISVADQAHLT</sequence>
<dbReference type="InterPro" id="IPR036605">
    <property type="entry name" value="Mago_nashi_sf"/>
</dbReference>
<dbReference type="EMBL" id="BLIY01000017">
    <property type="protein sequence ID" value="GFE54670.1"/>
    <property type="molecule type" value="Genomic_DNA"/>
</dbReference>
<evidence type="ECO:0000256" key="1">
    <source>
        <dbReference type="ARBA" id="ARBA00004123"/>
    </source>
</evidence>
<keyword evidence="3" id="KW-0539">Nucleus</keyword>
<organism evidence="4 5">
    <name type="scientific">Babesia ovis</name>
    <dbReference type="NCBI Taxonomy" id="5869"/>
    <lineage>
        <taxon>Eukaryota</taxon>
        <taxon>Sar</taxon>
        <taxon>Alveolata</taxon>
        <taxon>Apicomplexa</taxon>
        <taxon>Aconoidasida</taxon>
        <taxon>Piroplasmida</taxon>
        <taxon>Babesiidae</taxon>
        <taxon>Babesia</taxon>
    </lineage>
</organism>
<dbReference type="SUPFAM" id="SSF89817">
    <property type="entry name" value="Mago nashi protein"/>
    <property type="match status" value="1"/>
</dbReference>
<name>A0A9W5TB09_BABOV</name>
<dbReference type="CDD" id="cd11295">
    <property type="entry name" value="Mago_nashi"/>
    <property type="match status" value="1"/>
</dbReference>
<proteinExistence type="inferred from homology"/>
<gene>
    <name evidence="4" type="ORF">BaOVIS_020740</name>
</gene>
<comment type="subcellular location">
    <subcellularLocation>
        <location evidence="1">Nucleus</location>
    </subcellularLocation>
</comment>
<dbReference type="Proteomes" id="UP001057455">
    <property type="component" value="Unassembled WGS sequence"/>
</dbReference>
<comment type="caution">
    <text evidence="4">The sequence shown here is derived from an EMBL/GenBank/DDBJ whole genome shotgun (WGS) entry which is preliminary data.</text>
</comment>
<evidence type="ECO:0000256" key="3">
    <source>
        <dbReference type="ARBA" id="ARBA00023242"/>
    </source>
</evidence>
<dbReference type="PANTHER" id="PTHR12638">
    <property type="entry name" value="PROTEIN MAGO NASHI HOMOLOG"/>
    <property type="match status" value="1"/>
</dbReference>
<dbReference type="OrthoDB" id="361362at2759"/>
<comment type="similarity">
    <text evidence="2">Belongs to the mago nashi family.</text>
</comment>
<evidence type="ECO:0000256" key="2">
    <source>
        <dbReference type="ARBA" id="ARBA00009270"/>
    </source>
</evidence>
<dbReference type="PANTHER" id="PTHR12638:SF0">
    <property type="entry name" value="MAGO HOMOLOG, EXON JUNCTION COMPLEX SUBUNIT-RELATED"/>
    <property type="match status" value="1"/>
</dbReference>
<protein>
    <submittedName>
        <fullName evidence="4">Mago nashi</fullName>
    </submittedName>
</protein>
<reference evidence="4" key="1">
    <citation type="submission" date="2019-12" db="EMBL/GenBank/DDBJ databases">
        <title>Genome sequence of Babesia ovis.</title>
        <authorList>
            <person name="Yamagishi J."/>
            <person name="Sevinc F."/>
            <person name="Xuan X."/>
        </authorList>
    </citation>
    <scope>NUCLEOTIDE SEQUENCE</scope>
    <source>
        <strain evidence="4">Selcuk</strain>
    </source>
</reference>
<dbReference type="SUPFAM" id="SSF48371">
    <property type="entry name" value="ARM repeat"/>
    <property type="match status" value="1"/>
</dbReference>
<evidence type="ECO:0000313" key="4">
    <source>
        <dbReference type="EMBL" id="GFE54670.1"/>
    </source>
</evidence>